<protein>
    <submittedName>
        <fullName evidence="3">Uncharacterized protein</fullName>
    </submittedName>
</protein>
<proteinExistence type="predicted"/>
<feature type="region of interest" description="Disordered" evidence="1">
    <location>
        <begin position="125"/>
        <end position="161"/>
    </location>
</feature>
<name>A0A8W7K791_ANOAL</name>
<evidence type="ECO:0000313" key="4">
    <source>
        <dbReference type="Proteomes" id="UP000069272"/>
    </source>
</evidence>
<evidence type="ECO:0000256" key="1">
    <source>
        <dbReference type="SAM" id="MobiDB-lite"/>
    </source>
</evidence>
<evidence type="ECO:0000313" key="3">
    <source>
        <dbReference type="EnsemblMetazoa" id="AALB016135-PA"/>
    </source>
</evidence>
<reference evidence="3 4" key="1">
    <citation type="journal article" date="2017" name="G3 (Bethesda)">
        <title>The Physical Genome Mapping of Anopheles albimanus Corrected Scaffold Misassemblies and Identified Interarm Rearrangements in Genus Anopheles.</title>
        <authorList>
            <person name="Artemov G.N."/>
            <person name="Peery A.N."/>
            <person name="Jiang X."/>
            <person name="Tu Z."/>
            <person name="Stegniy V.N."/>
            <person name="Sharakhova M.V."/>
            <person name="Sharakhov I.V."/>
        </authorList>
    </citation>
    <scope>NUCLEOTIDE SEQUENCE [LARGE SCALE GENOMIC DNA]</scope>
    <source>
        <strain evidence="3 4">ALBI9_A</strain>
    </source>
</reference>
<dbReference type="AlphaFoldDB" id="A0A8W7K791"/>
<keyword evidence="4" id="KW-1185">Reference proteome</keyword>
<feature type="signal peptide" evidence="2">
    <location>
        <begin position="1"/>
        <end position="21"/>
    </location>
</feature>
<evidence type="ECO:0000256" key="2">
    <source>
        <dbReference type="SAM" id="SignalP"/>
    </source>
</evidence>
<dbReference type="EnsemblMetazoa" id="AALB016135-RA">
    <property type="protein sequence ID" value="AALB016135-PA"/>
    <property type="gene ID" value="AALB016135"/>
</dbReference>
<dbReference type="Proteomes" id="UP000069272">
    <property type="component" value="Chromosome 2L"/>
</dbReference>
<organism evidence="3 4">
    <name type="scientific">Anopheles albimanus</name>
    <name type="common">New world malaria mosquito</name>
    <dbReference type="NCBI Taxonomy" id="7167"/>
    <lineage>
        <taxon>Eukaryota</taxon>
        <taxon>Metazoa</taxon>
        <taxon>Ecdysozoa</taxon>
        <taxon>Arthropoda</taxon>
        <taxon>Hexapoda</taxon>
        <taxon>Insecta</taxon>
        <taxon>Pterygota</taxon>
        <taxon>Neoptera</taxon>
        <taxon>Endopterygota</taxon>
        <taxon>Diptera</taxon>
        <taxon>Nematocera</taxon>
        <taxon>Culicoidea</taxon>
        <taxon>Culicidae</taxon>
        <taxon>Anophelinae</taxon>
        <taxon>Anopheles</taxon>
    </lineage>
</organism>
<accession>A0A8W7K791</accession>
<feature type="compositionally biased region" description="Basic residues" evidence="1">
    <location>
        <begin position="125"/>
        <end position="152"/>
    </location>
</feature>
<keyword evidence="2" id="KW-0732">Signal</keyword>
<sequence length="219" mass="25127">MYKGRAISVLLVGCFISSLKAGKLHYQQPAFISRNTPQLSYQYPSYAPVHYPSRKTKQWTSIESVPFNFEGGSSKQQEYSTERLYTTPKVKPTPAAAAGGTITSTESSAVYKASSLSKDGEFRHHHHADHHFHHKHKQNHSHHYHHHHHHKQSALNTHITKTDGAKRDQIQFQLNNFLKDIEHKLLVLKLAVFKYARLLDEDSDLQDLDRSLLLTKDDD</sequence>
<reference evidence="3" key="2">
    <citation type="submission" date="2022-08" db="UniProtKB">
        <authorList>
            <consortium name="EnsemblMetazoa"/>
        </authorList>
    </citation>
    <scope>IDENTIFICATION</scope>
    <source>
        <strain evidence="3">STECLA/ALBI9_A</strain>
    </source>
</reference>
<feature type="chain" id="PRO_5036468078" evidence="2">
    <location>
        <begin position="22"/>
        <end position="219"/>
    </location>
</feature>